<evidence type="ECO:0000256" key="6">
    <source>
        <dbReference type="ARBA" id="ARBA00022989"/>
    </source>
</evidence>
<keyword evidence="2" id="KW-1003">Cell membrane</keyword>
<evidence type="ECO:0008006" key="10">
    <source>
        <dbReference type="Google" id="ProtNLM"/>
    </source>
</evidence>
<feature type="transmembrane region" description="Helical" evidence="8">
    <location>
        <begin position="158"/>
        <end position="182"/>
    </location>
</feature>
<dbReference type="GO" id="GO:0008360">
    <property type="term" value="P:regulation of cell shape"/>
    <property type="evidence" value="ECO:0007669"/>
    <property type="project" value="UniProtKB-KW"/>
</dbReference>
<evidence type="ECO:0000256" key="8">
    <source>
        <dbReference type="SAM" id="Phobius"/>
    </source>
</evidence>
<feature type="transmembrane region" description="Helical" evidence="8">
    <location>
        <begin position="83"/>
        <end position="108"/>
    </location>
</feature>
<accession>A0A383AY80</accession>
<feature type="non-terminal residue" evidence="9">
    <location>
        <position position="1"/>
    </location>
</feature>
<gene>
    <name evidence="9" type="ORF">METZ01_LOCUS465516</name>
</gene>
<dbReference type="PANTHER" id="PTHR47019:SF1">
    <property type="entry name" value="LIPID II FLIPPASE MURJ"/>
    <property type="match status" value="1"/>
</dbReference>
<evidence type="ECO:0000256" key="2">
    <source>
        <dbReference type="ARBA" id="ARBA00022475"/>
    </source>
</evidence>
<reference evidence="9" key="1">
    <citation type="submission" date="2018-05" db="EMBL/GenBank/DDBJ databases">
        <authorList>
            <person name="Lanie J.A."/>
            <person name="Ng W.-L."/>
            <person name="Kazmierczak K.M."/>
            <person name="Andrzejewski T.M."/>
            <person name="Davidsen T.M."/>
            <person name="Wayne K.J."/>
            <person name="Tettelin H."/>
            <person name="Glass J.I."/>
            <person name="Rusch D."/>
            <person name="Podicherti R."/>
            <person name="Tsui H.-C.T."/>
            <person name="Winkler M.E."/>
        </authorList>
    </citation>
    <scope>NUCLEOTIDE SEQUENCE</scope>
</reference>
<dbReference type="GO" id="GO:0015648">
    <property type="term" value="F:lipid-linked peptidoglycan transporter activity"/>
    <property type="evidence" value="ECO:0007669"/>
    <property type="project" value="TreeGrafter"/>
</dbReference>
<feature type="transmembrane region" description="Helical" evidence="8">
    <location>
        <begin position="128"/>
        <end position="146"/>
    </location>
</feature>
<dbReference type="AlphaFoldDB" id="A0A383AY80"/>
<dbReference type="Pfam" id="PF03023">
    <property type="entry name" value="MurJ"/>
    <property type="match status" value="1"/>
</dbReference>
<dbReference type="InterPro" id="IPR051050">
    <property type="entry name" value="Lipid_II_flippase_MurJ/MviN"/>
</dbReference>
<dbReference type="EMBL" id="UINC01195889">
    <property type="protein sequence ID" value="SVE12662.1"/>
    <property type="molecule type" value="Genomic_DNA"/>
</dbReference>
<dbReference type="InterPro" id="IPR004268">
    <property type="entry name" value="MurJ"/>
</dbReference>
<name>A0A383AY80_9ZZZZ</name>
<evidence type="ECO:0000256" key="7">
    <source>
        <dbReference type="ARBA" id="ARBA00023136"/>
    </source>
</evidence>
<dbReference type="GO" id="GO:0009252">
    <property type="term" value="P:peptidoglycan biosynthetic process"/>
    <property type="evidence" value="ECO:0007669"/>
    <property type="project" value="UniProtKB-KW"/>
</dbReference>
<keyword evidence="6 8" id="KW-1133">Transmembrane helix</keyword>
<sequence length="249" mass="26604">ALMALLNSRDRFAAAAFTPIFFNFTLIGSAIVMVRVDAPIYIWAMAAVLGGFLQWLSLVPHGWRLGMRFWSGNLFGDPALKRIGALMIPGLFGVGITQVNILVGQSLASWLAEGNITGLFLAGRLTELPLGVFAIAIATVVLPMMSRQAAHGNNDEMLLTLNFALRQVALITIPASVGLLILREEIVGVLFQYGEFTAESTSMTAAALAGYSVGLMAFAGIRIVAPGFYAMRDTRTPVKIAAVAMVVNV</sequence>
<feature type="transmembrane region" description="Helical" evidence="8">
    <location>
        <begin position="40"/>
        <end position="63"/>
    </location>
</feature>
<protein>
    <recommendedName>
        <fullName evidence="10">Murein biosynthesis integral membrane protein MurJ</fullName>
    </recommendedName>
</protein>
<dbReference type="PRINTS" id="PR01806">
    <property type="entry name" value="VIRFACTRMVIN"/>
</dbReference>
<evidence type="ECO:0000313" key="9">
    <source>
        <dbReference type="EMBL" id="SVE12662.1"/>
    </source>
</evidence>
<dbReference type="PANTHER" id="PTHR47019">
    <property type="entry name" value="LIPID II FLIPPASE MURJ"/>
    <property type="match status" value="1"/>
</dbReference>
<keyword evidence="5" id="KW-0573">Peptidoglycan synthesis</keyword>
<dbReference type="GO" id="GO:0034204">
    <property type="term" value="P:lipid translocation"/>
    <property type="evidence" value="ECO:0007669"/>
    <property type="project" value="TreeGrafter"/>
</dbReference>
<evidence type="ECO:0000256" key="3">
    <source>
        <dbReference type="ARBA" id="ARBA00022692"/>
    </source>
</evidence>
<proteinExistence type="predicted"/>
<keyword evidence="4" id="KW-0133">Cell shape</keyword>
<feature type="non-terminal residue" evidence="9">
    <location>
        <position position="249"/>
    </location>
</feature>
<comment type="subcellular location">
    <subcellularLocation>
        <location evidence="1">Cell membrane</location>
        <topology evidence="1">Multi-pass membrane protein</topology>
    </subcellularLocation>
</comment>
<dbReference type="GO" id="GO:0005886">
    <property type="term" value="C:plasma membrane"/>
    <property type="evidence" value="ECO:0007669"/>
    <property type="project" value="UniProtKB-SubCell"/>
</dbReference>
<evidence type="ECO:0000256" key="1">
    <source>
        <dbReference type="ARBA" id="ARBA00004651"/>
    </source>
</evidence>
<feature type="transmembrane region" description="Helical" evidence="8">
    <location>
        <begin position="202"/>
        <end position="225"/>
    </location>
</feature>
<organism evidence="9">
    <name type="scientific">marine metagenome</name>
    <dbReference type="NCBI Taxonomy" id="408172"/>
    <lineage>
        <taxon>unclassified sequences</taxon>
        <taxon>metagenomes</taxon>
        <taxon>ecological metagenomes</taxon>
    </lineage>
</organism>
<evidence type="ECO:0000256" key="5">
    <source>
        <dbReference type="ARBA" id="ARBA00022984"/>
    </source>
</evidence>
<keyword evidence="7 8" id="KW-0472">Membrane</keyword>
<feature type="transmembrane region" description="Helical" evidence="8">
    <location>
        <begin position="12"/>
        <end position="34"/>
    </location>
</feature>
<evidence type="ECO:0000256" key="4">
    <source>
        <dbReference type="ARBA" id="ARBA00022960"/>
    </source>
</evidence>
<keyword evidence="3 8" id="KW-0812">Transmembrane</keyword>